<reference evidence="2 3" key="1">
    <citation type="journal article" date="2007" name="Nature">
        <title>Evolution of genes and genomes on the Drosophila phylogeny.</title>
        <authorList>
            <consortium name="Drosophila 12 Genomes Consortium"/>
            <person name="Clark A.G."/>
            <person name="Eisen M.B."/>
            <person name="Smith D.R."/>
            <person name="Bergman C.M."/>
            <person name="Oliver B."/>
            <person name="Markow T.A."/>
            <person name="Kaufman T.C."/>
            <person name="Kellis M."/>
            <person name="Gelbart W."/>
            <person name="Iyer V.N."/>
            <person name="Pollard D.A."/>
            <person name="Sackton T.B."/>
            <person name="Larracuente A.M."/>
            <person name="Singh N.D."/>
            <person name="Abad J.P."/>
            <person name="Abt D.N."/>
            <person name="Adryan B."/>
            <person name="Aguade M."/>
            <person name="Akashi H."/>
            <person name="Anderson W.W."/>
            <person name="Aquadro C.F."/>
            <person name="Ardell D.H."/>
            <person name="Arguello R."/>
            <person name="Artieri C.G."/>
            <person name="Barbash D.A."/>
            <person name="Barker D."/>
            <person name="Barsanti P."/>
            <person name="Batterham P."/>
            <person name="Batzoglou S."/>
            <person name="Begun D."/>
            <person name="Bhutkar A."/>
            <person name="Blanco E."/>
            <person name="Bosak S.A."/>
            <person name="Bradley R.K."/>
            <person name="Brand A.D."/>
            <person name="Brent M.R."/>
            <person name="Brooks A.N."/>
            <person name="Brown R.H."/>
            <person name="Butlin R.K."/>
            <person name="Caggese C."/>
            <person name="Calvi B.R."/>
            <person name="Bernardo de Carvalho A."/>
            <person name="Caspi A."/>
            <person name="Castrezana S."/>
            <person name="Celniker S.E."/>
            <person name="Chang J.L."/>
            <person name="Chapple C."/>
            <person name="Chatterji S."/>
            <person name="Chinwalla A."/>
            <person name="Civetta A."/>
            <person name="Clifton S.W."/>
            <person name="Comeron J.M."/>
            <person name="Costello J.C."/>
            <person name="Coyne J.A."/>
            <person name="Daub J."/>
            <person name="David R.G."/>
            <person name="Delcher A.L."/>
            <person name="Delehaunty K."/>
            <person name="Do C.B."/>
            <person name="Ebling H."/>
            <person name="Edwards K."/>
            <person name="Eickbush T."/>
            <person name="Evans J.D."/>
            <person name="Filipski A."/>
            <person name="Findeiss S."/>
            <person name="Freyhult E."/>
            <person name="Fulton L."/>
            <person name="Fulton R."/>
            <person name="Garcia A.C."/>
            <person name="Gardiner A."/>
            <person name="Garfield D.A."/>
            <person name="Garvin B.E."/>
            <person name="Gibson G."/>
            <person name="Gilbert D."/>
            <person name="Gnerre S."/>
            <person name="Godfrey J."/>
            <person name="Good R."/>
            <person name="Gotea V."/>
            <person name="Gravely B."/>
            <person name="Greenberg A.J."/>
            <person name="Griffiths-Jones S."/>
            <person name="Gross S."/>
            <person name="Guigo R."/>
            <person name="Gustafson E.A."/>
            <person name="Haerty W."/>
            <person name="Hahn M.W."/>
            <person name="Halligan D.L."/>
            <person name="Halpern A.L."/>
            <person name="Halter G.M."/>
            <person name="Han M.V."/>
            <person name="Heger A."/>
            <person name="Hillier L."/>
            <person name="Hinrichs A.S."/>
            <person name="Holmes I."/>
            <person name="Hoskins R.A."/>
            <person name="Hubisz M.J."/>
            <person name="Hultmark D."/>
            <person name="Huntley M.A."/>
            <person name="Jaffe D.B."/>
            <person name="Jagadeeshan S."/>
            <person name="Jeck W.R."/>
            <person name="Johnson J."/>
            <person name="Jones C.D."/>
            <person name="Jordan W.C."/>
            <person name="Karpen G.H."/>
            <person name="Kataoka E."/>
            <person name="Keightley P.D."/>
            <person name="Kheradpour P."/>
            <person name="Kirkness E.F."/>
            <person name="Koerich L.B."/>
            <person name="Kristiansen K."/>
            <person name="Kudrna D."/>
            <person name="Kulathinal R.J."/>
            <person name="Kumar S."/>
            <person name="Kwok R."/>
            <person name="Lander E."/>
            <person name="Langley C.H."/>
            <person name="Lapoint R."/>
            <person name="Lazzaro B.P."/>
            <person name="Lee S.J."/>
            <person name="Levesque L."/>
            <person name="Li R."/>
            <person name="Lin C.F."/>
            <person name="Lin M.F."/>
            <person name="Lindblad-Toh K."/>
            <person name="Llopart A."/>
            <person name="Long M."/>
            <person name="Low L."/>
            <person name="Lozovsky E."/>
            <person name="Lu J."/>
            <person name="Luo M."/>
            <person name="Machado C.A."/>
            <person name="Makalowski W."/>
            <person name="Marzo M."/>
            <person name="Matsuda M."/>
            <person name="Matzkin L."/>
            <person name="McAllister B."/>
            <person name="McBride C.S."/>
            <person name="McKernan B."/>
            <person name="McKernan K."/>
            <person name="Mendez-Lago M."/>
            <person name="Minx P."/>
            <person name="Mollenhauer M.U."/>
            <person name="Montooth K."/>
            <person name="Mount S.M."/>
            <person name="Mu X."/>
            <person name="Myers E."/>
            <person name="Negre B."/>
            <person name="Newfeld S."/>
            <person name="Nielsen R."/>
            <person name="Noor M.A."/>
            <person name="O'Grady P."/>
            <person name="Pachter L."/>
            <person name="Papaceit M."/>
            <person name="Parisi M.J."/>
            <person name="Parisi M."/>
            <person name="Parts L."/>
            <person name="Pedersen J.S."/>
            <person name="Pesole G."/>
            <person name="Phillippy A.M."/>
            <person name="Ponting C.P."/>
            <person name="Pop M."/>
            <person name="Porcelli D."/>
            <person name="Powell J.R."/>
            <person name="Prohaska S."/>
            <person name="Pruitt K."/>
            <person name="Puig M."/>
            <person name="Quesneville H."/>
            <person name="Ram K.R."/>
            <person name="Rand D."/>
            <person name="Rasmussen M.D."/>
            <person name="Reed L.K."/>
            <person name="Reenan R."/>
            <person name="Reily A."/>
            <person name="Remington K.A."/>
            <person name="Rieger T.T."/>
            <person name="Ritchie M.G."/>
            <person name="Robin C."/>
            <person name="Rogers Y.H."/>
            <person name="Rohde C."/>
            <person name="Rozas J."/>
            <person name="Rubenfield M.J."/>
            <person name="Ruiz A."/>
            <person name="Russo S."/>
            <person name="Salzberg S.L."/>
            <person name="Sanchez-Gracia A."/>
            <person name="Saranga D.J."/>
            <person name="Sato H."/>
            <person name="Schaeffer S.W."/>
            <person name="Schatz M.C."/>
            <person name="Schlenke T."/>
            <person name="Schwartz R."/>
            <person name="Segarra C."/>
            <person name="Singh R.S."/>
            <person name="Sirot L."/>
            <person name="Sirota M."/>
            <person name="Sisneros N.B."/>
            <person name="Smith C.D."/>
            <person name="Smith T.F."/>
            <person name="Spieth J."/>
            <person name="Stage D.E."/>
            <person name="Stark A."/>
            <person name="Stephan W."/>
            <person name="Strausberg R.L."/>
            <person name="Strempel S."/>
            <person name="Sturgill D."/>
            <person name="Sutton G."/>
            <person name="Sutton G.G."/>
            <person name="Tao W."/>
            <person name="Teichmann S."/>
            <person name="Tobari Y.N."/>
            <person name="Tomimura Y."/>
            <person name="Tsolas J.M."/>
            <person name="Valente V.L."/>
            <person name="Venter E."/>
            <person name="Venter J.C."/>
            <person name="Vicario S."/>
            <person name="Vieira F.G."/>
            <person name="Vilella A.J."/>
            <person name="Villasante A."/>
            <person name="Walenz B."/>
            <person name="Wang J."/>
            <person name="Wasserman M."/>
            <person name="Watts T."/>
            <person name="Wilson D."/>
            <person name="Wilson R.K."/>
            <person name="Wing R.A."/>
            <person name="Wolfner M.F."/>
            <person name="Wong A."/>
            <person name="Wong G.K."/>
            <person name="Wu C.I."/>
            <person name="Wu G."/>
            <person name="Yamamoto D."/>
            <person name="Yang H.P."/>
            <person name="Yang S.P."/>
            <person name="Yorke J.A."/>
            <person name="Yoshida K."/>
            <person name="Zdobnov E."/>
            <person name="Zhang P."/>
            <person name="Zhang Y."/>
            <person name="Zimin A.V."/>
            <person name="Baldwin J."/>
            <person name="Abdouelleil A."/>
            <person name="Abdulkadir J."/>
            <person name="Abebe A."/>
            <person name="Abera B."/>
            <person name="Abreu J."/>
            <person name="Acer S.C."/>
            <person name="Aftuck L."/>
            <person name="Alexander A."/>
            <person name="An P."/>
            <person name="Anderson E."/>
            <person name="Anderson S."/>
            <person name="Arachi H."/>
            <person name="Azer M."/>
            <person name="Bachantsang P."/>
            <person name="Barry A."/>
            <person name="Bayul T."/>
            <person name="Berlin A."/>
            <person name="Bessette D."/>
            <person name="Bloom T."/>
            <person name="Blye J."/>
            <person name="Boguslavskiy L."/>
            <person name="Bonnet C."/>
            <person name="Boukhgalter B."/>
            <person name="Bourzgui I."/>
            <person name="Brown A."/>
            <person name="Cahill P."/>
            <person name="Channer S."/>
            <person name="Cheshatsang Y."/>
            <person name="Chuda L."/>
            <person name="Citroen M."/>
            <person name="Collymore A."/>
            <person name="Cooke P."/>
            <person name="Costello M."/>
            <person name="D'Aco K."/>
            <person name="Daza R."/>
            <person name="De Haan G."/>
            <person name="DeGray S."/>
            <person name="DeMaso C."/>
            <person name="Dhargay N."/>
            <person name="Dooley K."/>
            <person name="Dooley E."/>
            <person name="Doricent M."/>
            <person name="Dorje P."/>
            <person name="Dorjee K."/>
            <person name="Dupes A."/>
            <person name="Elong R."/>
            <person name="Falk J."/>
            <person name="Farina A."/>
            <person name="Faro S."/>
            <person name="Ferguson D."/>
            <person name="Fisher S."/>
            <person name="Foley C.D."/>
            <person name="Franke A."/>
            <person name="Friedrich D."/>
            <person name="Gadbois L."/>
            <person name="Gearin G."/>
            <person name="Gearin C.R."/>
            <person name="Giannoukos G."/>
            <person name="Goode T."/>
            <person name="Graham J."/>
            <person name="Grandbois E."/>
            <person name="Grewal S."/>
            <person name="Gyaltsen K."/>
            <person name="Hafez N."/>
            <person name="Hagos B."/>
            <person name="Hall J."/>
            <person name="Henson C."/>
            <person name="Hollinger A."/>
            <person name="Honan T."/>
            <person name="Huard M.D."/>
            <person name="Hughes L."/>
            <person name="Hurhula B."/>
            <person name="Husby M.E."/>
            <person name="Kamat A."/>
            <person name="Kanga B."/>
            <person name="Kashin S."/>
            <person name="Khazanovich D."/>
            <person name="Kisner P."/>
            <person name="Lance K."/>
            <person name="Lara M."/>
            <person name="Lee W."/>
            <person name="Lennon N."/>
            <person name="Letendre F."/>
            <person name="LeVine R."/>
            <person name="Lipovsky A."/>
            <person name="Liu X."/>
            <person name="Liu J."/>
            <person name="Liu S."/>
            <person name="Lokyitsang T."/>
            <person name="Lokyitsang Y."/>
            <person name="Lubonja R."/>
            <person name="Lui A."/>
            <person name="MacDonald P."/>
            <person name="Magnisalis V."/>
            <person name="Maru K."/>
            <person name="Matthews C."/>
            <person name="McCusker W."/>
            <person name="McDonough S."/>
            <person name="Mehta T."/>
            <person name="Meldrim J."/>
            <person name="Meneus L."/>
            <person name="Mihai O."/>
            <person name="Mihalev A."/>
            <person name="Mihova T."/>
            <person name="Mittelman R."/>
            <person name="Mlenga V."/>
            <person name="Montmayeur A."/>
            <person name="Mulrain L."/>
            <person name="Navidi A."/>
            <person name="Naylor J."/>
            <person name="Negash T."/>
            <person name="Nguyen T."/>
            <person name="Nguyen N."/>
            <person name="Nicol R."/>
            <person name="Norbu C."/>
            <person name="Norbu N."/>
            <person name="Novod N."/>
            <person name="O'Neill B."/>
            <person name="Osman S."/>
            <person name="Markiewicz E."/>
            <person name="Oyono O.L."/>
            <person name="Patti C."/>
            <person name="Phunkhang P."/>
            <person name="Pierre F."/>
            <person name="Priest M."/>
            <person name="Raghuraman S."/>
            <person name="Rege F."/>
            <person name="Reyes R."/>
            <person name="Rise C."/>
            <person name="Rogov P."/>
            <person name="Ross K."/>
            <person name="Ryan E."/>
            <person name="Settipalli S."/>
            <person name="Shea T."/>
            <person name="Sherpa N."/>
            <person name="Shi L."/>
            <person name="Shih D."/>
            <person name="Sparrow T."/>
            <person name="Spaulding J."/>
            <person name="Stalker J."/>
            <person name="Stange-Thomann N."/>
            <person name="Stavropoulos S."/>
            <person name="Stone C."/>
            <person name="Strader C."/>
            <person name="Tesfaye S."/>
            <person name="Thomson T."/>
            <person name="Thoulutsang Y."/>
            <person name="Thoulutsang D."/>
            <person name="Topham K."/>
            <person name="Topping I."/>
            <person name="Tsamla T."/>
            <person name="Vassiliev H."/>
            <person name="Vo A."/>
            <person name="Wangchuk T."/>
            <person name="Wangdi T."/>
            <person name="Weiand M."/>
            <person name="Wilkinson J."/>
            <person name="Wilson A."/>
            <person name="Yadav S."/>
            <person name="Young G."/>
            <person name="Yu Q."/>
            <person name="Zembek L."/>
            <person name="Zhong D."/>
            <person name="Zimmer A."/>
            <person name="Zwirko Z."/>
            <person name="Jaffe D.B."/>
            <person name="Alvarez P."/>
            <person name="Brockman W."/>
            <person name="Butler J."/>
            <person name="Chin C."/>
            <person name="Gnerre S."/>
            <person name="Grabherr M."/>
            <person name="Kleber M."/>
            <person name="Mauceli E."/>
            <person name="MacCallum I."/>
        </authorList>
    </citation>
    <scope>NUCLEOTIDE SEQUENCE [LARGE SCALE GENOMIC DNA]</scope>
    <source>
        <strain evidence="3">Rob3c / Tucson 14021-0248.25</strain>
    </source>
</reference>
<gene>
    <name evidence="2" type="primary">Dsec\GM12495</name>
    <name evidence="2" type="ORF">Dsec_GM12495</name>
</gene>
<dbReference type="STRING" id="7238.B4HYW8"/>
<feature type="compositionally biased region" description="Gly residues" evidence="1">
    <location>
        <begin position="168"/>
        <end position="188"/>
    </location>
</feature>
<feature type="compositionally biased region" description="Polar residues" evidence="1">
    <location>
        <begin position="133"/>
        <end position="145"/>
    </location>
</feature>
<feature type="region of interest" description="Disordered" evidence="1">
    <location>
        <begin position="24"/>
        <end position="58"/>
    </location>
</feature>
<feature type="compositionally biased region" description="Acidic residues" evidence="1">
    <location>
        <begin position="154"/>
        <end position="167"/>
    </location>
</feature>
<organism evidence="3">
    <name type="scientific">Drosophila sechellia</name>
    <name type="common">Fruit fly</name>
    <dbReference type="NCBI Taxonomy" id="7238"/>
    <lineage>
        <taxon>Eukaryota</taxon>
        <taxon>Metazoa</taxon>
        <taxon>Ecdysozoa</taxon>
        <taxon>Arthropoda</taxon>
        <taxon>Hexapoda</taxon>
        <taxon>Insecta</taxon>
        <taxon>Pterygota</taxon>
        <taxon>Neoptera</taxon>
        <taxon>Endopterygota</taxon>
        <taxon>Diptera</taxon>
        <taxon>Brachycera</taxon>
        <taxon>Muscomorpha</taxon>
        <taxon>Ephydroidea</taxon>
        <taxon>Drosophilidae</taxon>
        <taxon>Drosophila</taxon>
        <taxon>Sophophora</taxon>
    </lineage>
</organism>
<dbReference type="AlphaFoldDB" id="B4HYW8"/>
<dbReference type="PhylomeDB" id="B4HYW8"/>
<dbReference type="HOGENOM" id="CLU_1588234_0_0_1"/>
<feature type="region of interest" description="Disordered" evidence="1">
    <location>
        <begin position="133"/>
        <end position="188"/>
    </location>
</feature>
<dbReference type="Proteomes" id="UP000001292">
    <property type="component" value="Unassembled WGS sequence"/>
</dbReference>
<name>B4HYW8_DROSE</name>
<evidence type="ECO:0000313" key="3">
    <source>
        <dbReference type="Proteomes" id="UP000001292"/>
    </source>
</evidence>
<sequence length="188" mass="19385">MYSGHAHSQHKVGGGAAVLNVPPTLSMSHTQMPPGIASMGQRTPNLSFRPAHGASSQVATLQQPIPHSHACHASTNCNIKISVASAGISVGCPDEFRTPKVTLLDDLSDDVNSSTDDCRDCCLVDDSDTYEGTTINNVPSGQENGTEAIGLDDGLLDNDGEDEEDGEGSGVGGDSGDSLGGIYIGPRH</sequence>
<accession>B4HYW8</accession>
<dbReference type="EMBL" id="CH480818">
    <property type="protein sequence ID" value="EDW52248.1"/>
    <property type="molecule type" value="Genomic_DNA"/>
</dbReference>
<evidence type="ECO:0000313" key="2">
    <source>
        <dbReference type="EMBL" id="EDW52248.1"/>
    </source>
</evidence>
<protein>
    <submittedName>
        <fullName evidence="2">GM12495</fullName>
    </submittedName>
</protein>
<proteinExistence type="predicted"/>
<keyword evidence="3" id="KW-1185">Reference proteome</keyword>
<evidence type="ECO:0000256" key="1">
    <source>
        <dbReference type="SAM" id="MobiDB-lite"/>
    </source>
</evidence>
<dbReference type="OMA" id="AHAHACH"/>